<keyword evidence="3" id="KW-1185">Reference proteome</keyword>
<dbReference type="RefSeq" id="WP_035451131.1">
    <property type="nucleotide sequence ID" value="NZ_AZGA01000020.1"/>
</dbReference>
<organism evidence="2 3">
    <name type="scientific">Agrilactobacillus composti DSM 18527 = JCM 14202</name>
    <dbReference type="NCBI Taxonomy" id="1423734"/>
    <lineage>
        <taxon>Bacteria</taxon>
        <taxon>Bacillati</taxon>
        <taxon>Bacillota</taxon>
        <taxon>Bacilli</taxon>
        <taxon>Lactobacillales</taxon>
        <taxon>Lactobacillaceae</taxon>
        <taxon>Agrilactobacillus</taxon>
    </lineage>
</organism>
<proteinExistence type="predicted"/>
<gene>
    <name evidence="2" type="ORF">FC83_GL001968</name>
</gene>
<evidence type="ECO:0000313" key="2">
    <source>
        <dbReference type="EMBL" id="KRM34831.1"/>
    </source>
</evidence>
<protein>
    <recommendedName>
        <fullName evidence="4">F5/8 type C domain-containing protein</fullName>
    </recommendedName>
</protein>
<dbReference type="SUPFAM" id="SSF49785">
    <property type="entry name" value="Galactose-binding domain-like"/>
    <property type="match status" value="1"/>
</dbReference>
<evidence type="ECO:0000313" key="3">
    <source>
        <dbReference type="Proteomes" id="UP000051236"/>
    </source>
</evidence>
<dbReference type="Gene3D" id="2.60.120.260">
    <property type="entry name" value="Galactose-binding domain-like"/>
    <property type="match status" value="1"/>
</dbReference>
<dbReference type="STRING" id="1423734.FC83_GL001968"/>
<dbReference type="eggNOG" id="ENOG50313R7">
    <property type="taxonomic scope" value="Bacteria"/>
</dbReference>
<feature type="signal peptide" evidence="1">
    <location>
        <begin position="1"/>
        <end position="32"/>
    </location>
</feature>
<name>X0PMG1_9LACO</name>
<dbReference type="EMBL" id="AZGA01000020">
    <property type="protein sequence ID" value="KRM34831.1"/>
    <property type="molecule type" value="Genomic_DNA"/>
</dbReference>
<keyword evidence="1" id="KW-0732">Signal</keyword>
<comment type="caution">
    <text evidence="2">The sequence shown here is derived from an EMBL/GenBank/DDBJ whole genome shotgun (WGS) entry which is preliminary data.</text>
</comment>
<dbReference type="PATRIC" id="fig|1423734.3.peg.1992"/>
<sequence>MSLKFKQFKLPLISLGLSLLFLLLGQAQVVQAAFADPGKTTNQPVPAISTNVQLQKTTTNGILHPAISASPDALENTRNELVNQAQPWQAYYAAMCQTRFASTAFAASNIQSGTFDTIKNNTFTSSGQEMALAEDGFRAYTQAVMYYMTGNAQYRANALRQIRLWEQLDPNKVTYYPDAQIHAVVPYYYLVSAAELLKYTSLTQPTYVDQATGNTVDLAWTQSDDEKLVNNFINPLMKNFMNKDNYYLNQQNYLNTGKMAGVLFKSDKQAYDDLVEVVMVNKETDKPYSNGAFAHLLYGISKDDPRNPTKQDYTQLLEMGRDQNHAKDDTLTLIGLARIINQQNTKVDPTTGQVSSAANAVDPYAFKGGSLLTGVNAFYQYNFGNYIPWTQLQDNGGSDFPAWDGNGSSKLIDFGGPIAQDSRGRINKYMNNSELYDYYRYQEGYSEAELAQKAPAMTYIAQHLSNPVFYEGTQTMNYWGAYSDNKITEIGAEYWLSMPKQRADADYGHVSNTLPTTPNRNFVKTGTILDDSLAKVQDDYVRVTAAAHQGDIHETDYAKRYPQDKTSNPGGSQIAMTGLVKNKQSAIKIRSNGEATLKLSSQNLPDKAYATIAIPNTHGQWISLLYPTQAAPETTVSPYLDFYSVIGGSNVQVDFQEYQYVSDETAVPSFTDGTAQTLNLVKGETYTAPIANDANNALSLDGTIAGSATLNGNNLTITPNKAGTESLLLLKTSNGLTATQALTLNVSDSRAAAYNAVAALKSKDTYITADQDKINQTDKAVKALLDSGSDAAFAQALSAYATAVQKGVLLNGKLSDGSLDYATDPKFVAVTTPDGKPVAGAAQNLVDNDVFTFDGNFSQPIEIFDFGTAYRLKMSKFVIQARIGFPNRVAGTNVYGSNDGKDWTLLSDQMTATENGPQTLMVKSDQQNKPFRYLKLQVDKAGADTDPAYPGVNTRGEFHIFGDRVEANANTSAQ</sequence>
<dbReference type="InterPro" id="IPR008979">
    <property type="entry name" value="Galactose-bd-like_sf"/>
</dbReference>
<feature type="chain" id="PRO_5009981004" description="F5/8 type C domain-containing protein" evidence="1">
    <location>
        <begin position="33"/>
        <end position="974"/>
    </location>
</feature>
<evidence type="ECO:0000256" key="1">
    <source>
        <dbReference type="SAM" id="SignalP"/>
    </source>
</evidence>
<dbReference type="OrthoDB" id="2328317at2"/>
<evidence type="ECO:0008006" key="4">
    <source>
        <dbReference type="Google" id="ProtNLM"/>
    </source>
</evidence>
<accession>X0PMG1</accession>
<dbReference type="Proteomes" id="UP000051236">
    <property type="component" value="Unassembled WGS sequence"/>
</dbReference>
<reference evidence="2 3" key="1">
    <citation type="journal article" date="2015" name="Genome Announc.">
        <title>Expanding the biotechnology potential of lactobacilli through comparative genomics of 213 strains and associated genera.</title>
        <authorList>
            <person name="Sun Z."/>
            <person name="Harris H.M."/>
            <person name="McCann A."/>
            <person name="Guo C."/>
            <person name="Argimon S."/>
            <person name="Zhang W."/>
            <person name="Yang X."/>
            <person name="Jeffery I.B."/>
            <person name="Cooney J.C."/>
            <person name="Kagawa T.F."/>
            <person name="Liu W."/>
            <person name="Song Y."/>
            <person name="Salvetti E."/>
            <person name="Wrobel A."/>
            <person name="Rasinkangas P."/>
            <person name="Parkhill J."/>
            <person name="Rea M.C."/>
            <person name="O'Sullivan O."/>
            <person name="Ritari J."/>
            <person name="Douillard F.P."/>
            <person name="Paul Ross R."/>
            <person name="Yang R."/>
            <person name="Briner A.E."/>
            <person name="Felis G.E."/>
            <person name="de Vos W.M."/>
            <person name="Barrangou R."/>
            <person name="Klaenhammer T.R."/>
            <person name="Caufield P.W."/>
            <person name="Cui Y."/>
            <person name="Zhang H."/>
            <person name="O'Toole P.W."/>
        </authorList>
    </citation>
    <scope>NUCLEOTIDE SEQUENCE [LARGE SCALE GENOMIC DNA]</scope>
    <source>
        <strain evidence="2 3">DSM 18527</strain>
    </source>
</reference>
<dbReference type="AlphaFoldDB" id="X0PMG1"/>